<dbReference type="OrthoDB" id="5460191at2"/>
<accession>A0A7M3MGG1</accession>
<evidence type="ECO:0000313" key="1">
    <source>
        <dbReference type="EMBL" id="TVM18402.1"/>
    </source>
</evidence>
<organism evidence="1 2">
    <name type="scientific">Oceanidesulfovibrio indonesiensis</name>
    <dbReference type="NCBI Taxonomy" id="54767"/>
    <lineage>
        <taxon>Bacteria</taxon>
        <taxon>Pseudomonadati</taxon>
        <taxon>Thermodesulfobacteriota</taxon>
        <taxon>Desulfovibrionia</taxon>
        <taxon>Desulfovibrionales</taxon>
        <taxon>Desulfovibrionaceae</taxon>
        <taxon>Oceanidesulfovibrio</taxon>
    </lineage>
</organism>
<protein>
    <submittedName>
        <fullName evidence="1">Uncharacterized protein</fullName>
    </submittedName>
</protein>
<dbReference type="NCBIfam" id="NF041197">
    <property type="entry name" value="CxxC_Se_CxxC"/>
    <property type="match status" value="1"/>
</dbReference>
<dbReference type="Proteomes" id="UP000448292">
    <property type="component" value="Unassembled WGS sequence"/>
</dbReference>
<reference evidence="1 2" key="1">
    <citation type="submission" date="2018-06" db="EMBL/GenBank/DDBJ databases">
        <title>Complete genome of Desulfovibrio indonesiensis P37SLT.</title>
        <authorList>
            <person name="Crispim J.S."/>
            <person name="Vidigal P.M.P."/>
            <person name="Silva L.C.F."/>
            <person name="Laguardia C.N."/>
            <person name="Araujo L.C."/>
            <person name="Dias R.S."/>
            <person name="Sousa M.P."/>
            <person name="Paula S.O."/>
            <person name="Silva C."/>
        </authorList>
    </citation>
    <scope>NUCLEOTIDE SEQUENCE [LARGE SCALE GENOMIC DNA]</scope>
    <source>
        <strain evidence="1 2">P37SLT</strain>
    </source>
</reference>
<evidence type="ECO:0000313" key="2">
    <source>
        <dbReference type="Proteomes" id="UP000448292"/>
    </source>
</evidence>
<comment type="caution">
    <text evidence="1">The sequence shown here is derived from an EMBL/GenBank/DDBJ whole genome shotgun (WGS) entry which is preliminary data.</text>
</comment>
<sequence>MSFFFSSSRTAHTTIPCRHCDTPLIAQRGCREVRLYCETCRKNYDLKEYVHLMDEALETFLDQAFCDRI</sequence>
<proteinExistence type="predicted"/>
<dbReference type="EMBL" id="QMIE01000004">
    <property type="protein sequence ID" value="TVM18402.1"/>
    <property type="molecule type" value="Genomic_DNA"/>
</dbReference>
<keyword evidence="2" id="KW-1185">Reference proteome</keyword>
<dbReference type="RefSeq" id="WP_144302406.1">
    <property type="nucleotide sequence ID" value="NZ_QMIE01000004.1"/>
</dbReference>
<dbReference type="AlphaFoldDB" id="A0A7M3MGG1"/>
<gene>
    <name evidence="1" type="ORF">DPQ33_06545</name>
</gene>
<name>A0A7M3MGG1_9BACT</name>